<accession>A0ACB9ELP2</accession>
<gene>
    <name evidence="1" type="ORF">L6452_07159</name>
</gene>
<organism evidence="1 2">
    <name type="scientific">Arctium lappa</name>
    <name type="common">Greater burdock</name>
    <name type="synonym">Lappa major</name>
    <dbReference type="NCBI Taxonomy" id="4217"/>
    <lineage>
        <taxon>Eukaryota</taxon>
        <taxon>Viridiplantae</taxon>
        <taxon>Streptophyta</taxon>
        <taxon>Embryophyta</taxon>
        <taxon>Tracheophyta</taxon>
        <taxon>Spermatophyta</taxon>
        <taxon>Magnoliopsida</taxon>
        <taxon>eudicotyledons</taxon>
        <taxon>Gunneridae</taxon>
        <taxon>Pentapetalae</taxon>
        <taxon>asterids</taxon>
        <taxon>campanulids</taxon>
        <taxon>Asterales</taxon>
        <taxon>Asteraceae</taxon>
        <taxon>Carduoideae</taxon>
        <taxon>Cardueae</taxon>
        <taxon>Arctiinae</taxon>
        <taxon>Arctium</taxon>
    </lineage>
</organism>
<evidence type="ECO:0000313" key="1">
    <source>
        <dbReference type="EMBL" id="KAI3759386.1"/>
    </source>
</evidence>
<reference evidence="2" key="1">
    <citation type="journal article" date="2022" name="Mol. Ecol. Resour.">
        <title>The genomes of chicory, endive, great burdock and yacon provide insights into Asteraceae palaeo-polyploidization history and plant inulin production.</title>
        <authorList>
            <person name="Fan W."/>
            <person name="Wang S."/>
            <person name="Wang H."/>
            <person name="Wang A."/>
            <person name="Jiang F."/>
            <person name="Liu H."/>
            <person name="Zhao H."/>
            <person name="Xu D."/>
            <person name="Zhang Y."/>
        </authorList>
    </citation>
    <scope>NUCLEOTIDE SEQUENCE [LARGE SCALE GENOMIC DNA]</scope>
    <source>
        <strain evidence="2">cv. Niubang</strain>
    </source>
</reference>
<keyword evidence="2" id="KW-1185">Reference proteome</keyword>
<proteinExistence type="predicted"/>
<dbReference type="EMBL" id="CM042048">
    <property type="protein sequence ID" value="KAI3759386.1"/>
    <property type="molecule type" value="Genomic_DNA"/>
</dbReference>
<dbReference type="Proteomes" id="UP001055879">
    <property type="component" value="Linkage Group LG02"/>
</dbReference>
<sequence>MLQSSDHLPCSVPHVHGTLVANPTKSLVGVDRLCCRLSLHCCSPVPPLAVVPSPMCPLSYLFTESTRPKFVLLDREGLENLGDGVEKPNEKLVEVQDVGGKKH</sequence>
<name>A0ACB9ELP2_ARCLA</name>
<reference evidence="1 2" key="2">
    <citation type="journal article" date="2022" name="Mol. Ecol. Resour.">
        <title>The genomes of chicory, endive, great burdock and yacon provide insights into Asteraceae paleo-polyploidization history and plant inulin production.</title>
        <authorList>
            <person name="Fan W."/>
            <person name="Wang S."/>
            <person name="Wang H."/>
            <person name="Wang A."/>
            <person name="Jiang F."/>
            <person name="Liu H."/>
            <person name="Zhao H."/>
            <person name="Xu D."/>
            <person name="Zhang Y."/>
        </authorList>
    </citation>
    <scope>NUCLEOTIDE SEQUENCE [LARGE SCALE GENOMIC DNA]</scope>
    <source>
        <strain evidence="2">cv. Niubang</strain>
    </source>
</reference>
<evidence type="ECO:0000313" key="2">
    <source>
        <dbReference type="Proteomes" id="UP001055879"/>
    </source>
</evidence>
<comment type="caution">
    <text evidence="1">The sequence shown here is derived from an EMBL/GenBank/DDBJ whole genome shotgun (WGS) entry which is preliminary data.</text>
</comment>
<protein>
    <submittedName>
        <fullName evidence="1">Uncharacterized protein</fullName>
    </submittedName>
</protein>